<name>A0A2V2WAG8_TRYCR</name>
<evidence type="ECO:0000313" key="1">
    <source>
        <dbReference type="EMBL" id="PWV03624.1"/>
    </source>
</evidence>
<dbReference type="VEuPathDB" id="TriTrypDB:TcCL_ESM05100"/>
<dbReference type="VEuPathDB" id="TriTrypDB:TCDM_13162"/>
<organism evidence="1 2">
    <name type="scientific">Trypanosoma cruzi</name>
    <dbReference type="NCBI Taxonomy" id="5693"/>
    <lineage>
        <taxon>Eukaryota</taxon>
        <taxon>Discoba</taxon>
        <taxon>Euglenozoa</taxon>
        <taxon>Kinetoplastea</taxon>
        <taxon>Metakinetoplastina</taxon>
        <taxon>Trypanosomatida</taxon>
        <taxon>Trypanosomatidae</taxon>
        <taxon>Trypanosoma</taxon>
        <taxon>Schizotrypanum</taxon>
    </lineage>
</organism>
<dbReference type="EMBL" id="PRFC01000173">
    <property type="protein sequence ID" value="PWV03624.1"/>
    <property type="molecule type" value="Genomic_DNA"/>
</dbReference>
<evidence type="ECO:0000313" key="2">
    <source>
        <dbReference type="Proteomes" id="UP000246078"/>
    </source>
</evidence>
<dbReference type="VEuPathDB" id="TriTrypDB:TcCLB.507951.215"/>
<comment type="caution">
    <text evidence="1">The sequence shown here is derived from an EMBL/GenBank/DDBJ whole genome shotgun (WGS) entry which is preliminary data.</text>
</comment>
<dbReference type="VEuPathDB" id="TriTrypDB:C3747_173g64"/>
<dbReference type="Proteomes" id="UP000246078">
    <property type="component" value="Unassembled WGS sequence"/>
</dbReference>
<accession>A0A2V2WAG8</accession>
<gene>
    <name evidence="1" type="ORF">C3747_173g64</name>
</gene>
<reference evidence="1 2" key="1">
    <citation type="journal article" date="2018" name="Microb. Genom.">
        <title>Expanding an expanded genome: long-read sequencing of Trypanosoma cruzi.</title>
        <authorList>
            <person name="Berna L."/>
            <person name="Rodriguez M."/>
            <person name="Chiribao M.L."/>
            <person name="Parodi-Talice A."/>
            <person name="Pita S."/>
            <person name="Rijo G."/>
            <person name="Alvarez-Valin F."/>
            <person name="Robello C."/>
        </authorList>
    </citation>
    <scope>NUCLEOTIDE SEQUENCE [LARGE SCALE GENOMIC DNA]</scope>
    <source>
        <strain evidence="1 2">TCC</strain>
    </source>
</reference>
<sequence length="217" mass="24231">MQDTSRKRKAHEYYDCQSRKSSGTLQCHGTFHKTGSVETRFSNRGDVQFGPTRYLAVGEARQSVRTSPEYCSISGELHHNADPGVVAGRIDVKGDTAEGQELWLKAEEHLFHDFNRNHAATITRRATMTRLATPQEERAIPLWQLNVPVLNLEWIMSRLNPATLESLMQVWGLVWRLTFPLSSSCKAREGSGRIPGIGARLVEEAGIVKDAPFAKSG</sequence>
<dbReference type="VEuPathDB" id="TriTrypDB:TcBrA4_0126080"/>
<proteinExistence type="predicted"/>
<protein>
    <recommendedName>
        <fullName evidence="3">Target of rapamycin (TOR) kinase 1</fullName>
    </recommendedName>
</protein>
<evidence type="ECO:0008006" key="3">
    <source>
        <dbReference type="Google" id="ProtNLM"/>
    </source>
</evidence>
<dbReference type="AlphaFoldDB" id="A0A2V2WAG8"/>
<dbReference type="VEuPathDB" id="TriTrypDB:TcG_09579"/>
<dbReference type="VEuPathDB" id="TriTrypDB:TcYC6_0067260"/>